<feature type="transmembrane region" description="Helical" evidence="5">
    <location>
        <begin position="98"/>
        <end position="126"/>
    </location>
</feature>
<evidence type="ECO:0000256" key="2">
    <source>
        <dbReference type="ARBA" id="ARBA00022692"/>
    </source>
</evidence>
<keyword evidence="3 5" id="KW-1133">Transmembrane helix</keyword>
<evidence type="ECO:0000313" key="8">
    <source>
        <dbReference type="Proteomes" id="UP000636755"/>
    </source>
</evidence>
<evidence type="ECO:0000256" key="3">
    <source>
        <dbReference type="ARBA" id="ARBA00022989"/>
    </source>
</evidence>
<dbReference type="Proteomes" id="UP000636755">
    <property type="component" value="Unassembled WGS sequence"/>
</dbReference>
<feature type="transmembrane region" description="Helical" evidence="5">
    <location>
        <begin position="18"/>
        <end position="38"/>
    </location>
</feature>
<dbReference type="EMBL" id="JACOPS010000004">
    <property type="protein sequence ID" value="MBC5728523.1"/>
    <property type="molecule type" value="Genomic_DNA"/>
</dbReference>
<dbReference type="PANTHER" id="PTHR43027">
    <property type="entry name" value="DOXORUBICIN RESISTANCE ABC TRANSPORTER PERMEASE PROTEIN DRRC-RELATED"/>
    <property type="match status" value="1"/>
</dbReference>
<feature type="transmembrane region" description="Helical" evidence="5">
    <location>
        <begin position="161"/>
        <end position="182"/>
    </location>
</feature>
<keyword evidence="5" id="KW-1003">Cell membrane</keyword>
<keyword evidence="8" id="KW-1185">Reference proteome</keyword>
<dbReference type="InterPro" id="IPR013525">
    <property type="entry name" value="ABC2_TM"/>
</dbReference>
<evidence type="ECO:0000313" key="7">
    <source>
        <dbReference type="EMBL" id="MBC5728523.1"/>
    </source>
</evidence>
<feature type="domain" description="ABC transmembrane type-2" evidence="6">
    <location>
        <begin position="19"/>
        <end position="243"/>
    </location>
</feature>
<comment type="similarity">
    <text evidence="5">Belongs to the ABC-2 integral membrane protein family.</text>
</comment>
<keyword evidence="4 5" id="KW-0472">Membrane</keyword>
<feature type="transmembrane region" description="Helical" evidence="5">
    <location>
        <begin position="58"/>
        <end position="77"/>
    </location>
</feature>
<dbReference type="InterPro" id="IPR052902">
    <property type="entry name" value="ABC-2_transporter"/>
</dbReference>
<proteinExistence type="inferred from homology"/>
<evidence type="ECO:0000256" key="1">
    <source>
        <dbReference type="ARBA" id="ARBA00004141"/>
    </source>
</evidence>
<keyword evidence="2 5" id="KW-0812">Transmembrane</keyword>
<organism evidence="7 8">
    <name type="scientific">Ruminococcus intestinalis</name>
    <dbReference type="NCBI Taxonomy" id="2763066"/>
    <lineage>
        <taxon>Bacteria</taxon>
        <taxon>Bacillati</taxon>
        <taxon>Bacillota</taxon>
        <taxon>Clostridia</taxon>
        <taxon>Eubacteriales</taxon>
        <taxon>Oscillospiraceae</taxon>
        <taxon>Ruminococcus</taxon>
    </lineage>
</organism>
<dbReference type="Pfam" id="PF01061">
    <property type="entry name" value="ABC2_membrane"/>
    <property type="match status" value="1"/>
</dbReference>
<feature type="transmembrane region" description="Helical" evidence="5">
    <location>
        <begin position="222"/>
        <end position="240"/>
    </location>
</feature>
<name>A0ABR7HLZ1_9FIRM</name>
<dbReference type="PANTHER" id="PTHR43027:SF1">
    <property type="entry name" value="DOXORUBICIN RESISTANCE ABC TRANSPORTER PERMEASE PROTEIN DRRC-RELATED"/>
    <property type="match status" value="1"/>
</dbReference>
<evidence type="ECO:0000256" key="4">
    <source>
        <dbReference type="ARBA" id="ARBA00023136"/>
    </source>
</evidence>
<reference evidence="7 8" key="1">
    <citation type="submission" date="2020-08" db="EMBL/GenBank/DDBJ databases">
        <title>Genome public.</title>
        <authorList>
            <person name="Liu C."/>
            <person name="Sun Q."/>
        </authorList>
    </citation>
    <scope>NUCLEOTIDE SEQUENCE [LARGE SCALE GENOMIC DNA]</scope>
    <source>
        <strain evidence="7 8">NSJ-71</strain>
    </source>
</reference>
<dbReference type="InterPro" id="IPR047817">
    <property type="entry name" value="ABC2_TM_bact-type"/>
</dbReference>
<comment type="caution">
    <text evidence="7">The sequence shown here is derived from an EMBL/GenBank/DDBJ whole genome shotgun (WGS) entry which is preliminary data.</text>
</comment>
<dbReference type="PIRSF" id="PIRSF006648">
    <property type="entry name" value="DrrB"/>
    <property type="match status" value="1"/>
</dbReference>
<feature type="transmembrane region" description="Helical" evidence="5">
    <location>
        <begin position="132"/>
        <end position="154"/>
    </location>
</feature>
<gene>
    <name evidence="7" type="ORF">H8R91_08340</name>
</gene>
<evidence type="ECO:0000256" key="5">
    <source>
        <dbReference type="RuleBase" id="RU361157"/>
    </source>
</evidence>
<evidence type="ECO:0000259" key="6">
    <source>
        <dbReference type="PROSITE" id="PS51012"/>
    </source>
</evidence>
<comment type="subcellular location">
    <subcellularLocation>
        <location evidence="5">Cell membrane</location>
        <topology evidence="5">Multi-pass membrane protein</topology>
    </subcellularLocation>
    <subcellularLocation>
        <location evidence="1">Membrane</location>
        <topology evidence="1">Multi-pass membrane protein</topology>
    </subcellularLocation>
</comment>
<keyword evidence="5" id="KW-0813">Transport</keyword>
<dbReference type="PROSITE" id="PS51012">
    <property type="entry name" value="ABC_TM2"/>
    <property type="match status" value="1"/>
</dbReference>
<accession>A0ABR7HLZ1</accession>
<sequence>MKTLAFASRNAKELQRDVLTSIFGIAFPIVLLVLLSVINSSIPKEAHMTLFEIKNLTGGISAFGLVFLSLFSALLVSKDRCTAFIIRLYASPLKPSGYILGYTVPLIPMALLQTLVTCLFALIFGLSFSANILLAAVVSIVPAFLYISIGLLCGTAFSDKMVGIICGAVLTNLSAWLSNIWFDISLVGGAFQKIAEFLPFIHCVNALRAALEGNYSQIIPELLWVFGYAAVIFACAVLLFNRRMKQDK</sequence>
<protein>
    <recommendedName>
        <fullName evidence="5">Transport permease protein</fullName>
    </recommendedName>
</protein>
<dbReference type="RefSeq" id="WP_186935658.1">
    <property type="nucleotide sequence ID" value="NZ_JACOPS010000004.1"/>
</dbReference>
<dbReference type="InterPro" id="IPR000412">
    <property type="entry name" value="ABC_2_transport"/>
</dbReference>